<dbReference type="Proteomes" id="UP001359559">
    <property type="component" value="Unassembled WGS sequence"/>
</dbReference>
<dbReference type="PANTHER" id="PTHR34375">
    <property type="entry name" value="GATA ZINC FINGER PROTEIN-RELATED"/>
    <property type="match status" value="1"/>
</dbReference>
<feature type="compositionally biased region" description="Polar residues" evidence="1">
    <location>
        <begin position="92"/>
        <end position="105"/>
    </location>
</feature>
<comment type="caution">
    <text evidence="2">The sequence shown here is derived from an EMBL/GenBank/DDBJ whole genome shotgun (WGS) entry which is preliminary data.</text>
</comment>
<keyword evidence="3" id="KW-1185">Reference proteome</keyword>
<dbReference type="Gene3D" id="3.30.559.10">
    <property type="entry name" value="Chloramphenicol acetyltransferase-like domain"/>
    <property type="match status" value="1"/>
</dbReference>
<evidence type="ECO:0000256" key="1">
    <source>
        <dbReference type="SAM" id="MobiDB-lite"/>
    </source>
</evidence>
<protein>
    <submittedName>
        <fullName evidence="2">Uncharacterized protein</fullName>
    </submittedName>
</protein>
<feature type="region of interest" description="Disordered" evidence="1">
    <location>
        <begin position="29"/>
        <end position="48"/>
    </location>
</feature>
<organism evidence="2 3">
    <name type="scientific">Clitoria ternatea</name>
    <name type="common">Butterfly pea</name>
    <dbReference type="NCBI Taxonomy" id="43366"/>
    <lineage>
        <taxon>Eukaryota</taxon>
        <taxon>Viridiplantae</taxon>
        <taxon>Streptophyta</taxon>
        <taxon>Embryophyta</taxon>
        <taxon>Tracheophyta</taxon>
        <taxon>Spermatophyta</taxon>
        <taxon>Magnoliopsida</taxon>
        <taxon>eudicotyledons</taxon>
        <taxon>Gunneridae</taxon>
        <taxon>Pentapetalae</taxon>
        <taxon>rosids</taxon>
        <taxon>fabids</taxon>
        <taxon>Fabales</taxon>
        <taxon>Fabaceae</taxon>
        <taxon>Papilionoideae</taxon>
        <taxon>50 kb inversion clade</taxon>
        <taxon>NPAAA clade</taxon>
        <taxon>indigoferoid/millettioid clade</taxon>
        <taxon>Phaseoleae</taxon>
        <taxon>Clitoria</taxon>
    </lineage>
</organism>
<dbReference type="AlphaFoldDB" id="A0AAN9IL43"/>
<dbReference type="Gene3D" id="3.30.559.30">
    <property type="entry name" value="Nonribosomal peptide synthetase, condensation domain"/>
    <property type="match status" value="1"/>
</dbReference>
<dbReference type="EMBL" id="JAYKXN010000006">
    <property type="protein sequence ID" value="KAK7278681.1"/>
    <property type="molecule type" value="Genomic_DNA"/>
</dbReference>
<gene>
    <name evidence="2" type="ORF">RJT34_23716</name>
</gene>
<reference evidence="2 3" key="1">
    <citation type="submission" date="2024-01" db="EMBL/GenBank/DDBJ databases">
        <title>The genomes of 5 underutilized Papilionoideae crops provide insights into root nodulation and disease resistance.</title>
        <authorList>
            <person name="Yuan L."/>
        </authorList>
    </citation>
    <scope>NUCLEOTIDE SEQUENCE [LARGE SCALE GENOMIC DNA]</scope>
    <source>
        <strain evidence="2">LY-2023</strain>
        <tissue evidence="2">Leaf</tissue>
    </source>
</reference>
<evidence type="ECO:0000313" key="2">
    <source>
        <dbReference type="EMBL" id="KAK7278681.1"/>
    </source>
</evidence>
<sequence>MISDGFPLPRPSSSVWLFLPAIWLGSSSSRRADPRDPASSNQPAWPKDKSRVGICAESRFSTLSLSALQVRFSVLTLVQFSVANMAQDGESEAQNPETPDSTTTRPAGGTEFSWCKAVPGGTGVAVLGLLLSKPPQIPVLQNALHKLQKSHPILRSKIHLDTSTNTFHLVTPPNPLVQLQPFDLQSTSRIVQTQSNGYYPFHTLLEHEMNSETWRDPVSRDADAFYATTYTISDDRFAVFLRLHTTACDRSAAVALLNELLRLVGGDAGDEVSDEKVDLAIEDLIPEGKMNKPFWARGLDVLGYSLNAFRFSNLSFVDAASARSSRIVRLQLNADETKNLLAGCKSRGIKLCGALAAAGMISAWTSKCLPDYQREKYAVVTLVDCRSILDPVLRSNHAGFYHSGILNTHDVCEEPVWELAKRSYTAFVNAMNCNKHFTDMSDLNYLMCKAIENPGLTPSSSLRTALISVFEDPVFEESADLHEEIGLVDYVGCASAHGVGPSIAIFDTIRDGKLDCACIYPSPLHSREQIQGLVDHMKRILVDGCNDENQ</sequence>
<dbReference type="InterPro" id="IPR023213">
    <property type="entry name" value="CAT-like_dom_sf"/>
</dbReference>
<dbReference type="PANTHER" id="PTHR34375:SF2">
    <property type="entry name" value="GATA ZINC FINGER PROTEIN"/>
    <property type="match status" value="1"/>
</dbReference>
<accession>A0AAN9IL43</accession>
<proteinExistence type="predicted"/>
<feature type="region of interest" description="Disordered" evidence="1">
    <location>
        <begin position="88"/>
        <end position="112"/>
    </location>
</feature>
<dbReference type="SUPFAM" id="SSF52777">
    <property type="entry name" value="CoA-dependent acyltransferases"/>
    <property type="match status" value="2"/>
</dbReference>
<name>A0AAN9IL43_CLITE</name>
<evidence type="ECO:0000313" key="3">
    <source>
        <dbReference type="Proteomes" id="UP001359559"/>
    </source>
</evidence>